<dbReference type="Gene3D" id="3.20.20.450">
    <property type="entry name" value="EAL domain"/>
    <property type="match status" value="1"/>
</dbReference>
<keyword evidence="3" id="KW-1185">Reference proteome</keyword>
<feature type="domain" description="EAL" evidence="1">
    <location>
        <begin position="1"/>
        <end position="165"/>
    </location>
</feature>
<dbReference type="SMART" id="SM00052">
    <property type="entry name" value="EAL"/>
    <property type="match status" value="1"/>
</dbReference>
<proteinExistence type="predicted"/>
<dbReference type="InterPro" id="IPR035919">
    <property type="entry name" value="EAL_sf"/>
</dbReference>
<dbReference type="PANTHER" id="PTHR33121:SF70">
    <property type="entry name" value="SIGNALING PROTEIN YKOW"/>
    <property type="match status" value="1"/>
</dbReference>
<organism evidence="2 3">
    <name type="scientific">Acidihalobacter aeolianus</name>
    <dbReference type="NCBI Taxonomy" id="2792603"/>
    <lineage>
        <taxon>Bacteria</taxon>
        <taxon>Pseudomonadati</taxon>
        <taxon>Pseudomonadota</taxon>
        <taxon>Gammaproteobacteria</taxon>
        <taxon>Chromatiales</taxon>
        <taxon>Ectothiorhodospiraceae</taxon>
        <taxon>Acidihalobacter</taxon>
    </lineage>
</organism>
<sequence>MLAVNVSPRQFRKEDFAGQIQALVRRHQINPSRLKLELTEGALLENVEDTIETMNALNVIGVRLSLDDFGTGYSSLQYLKRLPLHQLKIDKSFVHDIGADPSDKAIVQTIIAMAQSLNLDVIAEGVETDEQRRLLLDRGCRYFHGYFFGRSIPADDFESLLNQLQSRD</sequence>
<dbReference type="EMBL" id="CP017448">
    <property type="protein sequence ID" value="AOV16208.1"/>
    <property type="molecule type" value="Genomic_DNA"/>
</dbReference>
<dbReference type="Pfam" id="PF00563">
    <property type="entry name" value="EAL"/>
    <property type="match status" value="1"/>
</dbReference>
<reference evidence="2 3" key="1">
    <citation type="submission" date="2016-09" db="EMBL/GenBank/DDBJ databases">
        <title>Acidihalobacter prosperus V6 (DSM14174).</title>
        <authorList>
            <person name="Khaleque H.N."/>
            <person name="Ramsay J.P."/>
            <person name="Murphy R.J.T."/>
            <person name="Kaksonen A.H."/>
            <person name="Boxall N.J."/>
            <person name="Watkin E.L.J."/>
        </authorList>
    </citation>
    <scope>NUCLEOTIDE SEQUENCE [LARGE SCALE GENOMIC DNA]</scope>
    <source>
        <strain evidence="2 3">V6</strain>
    </source>
</reference>
<dbReference type="PANTHER" id="PTHR33121">
    <property type="entry name" value="CYCLIC DI-GMP PHOSPHODIESTERASE PDEF"/>
    <property type="match status" value="1"/>
</dbReference>
<dbReference type="CDD" id="cd01948">
    <property type="entry name" value="EAL"/>
    <property type="match status" value="1"/>
</dbReference>
<dbReference type="SUPFAM" id="SSF141868">
    <property type="entry name" value="EAL domain-like"/>
    <property type="match status" value="1"/>
</dbReference>
<dbReference type="GO" id="GO:0071111">
    <property type="term" value="F:cyclic-guanylate-specific phosphodiesterase activity"/>
    <property type="evidence" value="ECO:0007669"/>
    <property type="project" value="InterPro"/>
</dbReference>
<dbReference type="InterPro" id="IPR001633">
    <property type="entry name" value="EAL_dom"/>
</dbReference>
<gene>
    <name evidence="2" type="ORF">BJI67_03200</name>
</gene>
<dbReference type="KEGG" id="aaeo:BJI67_03200"/>
<evidence type="ECO:0000313" key="2">
    <source>
        <dbReference type="EMBL" id="AOV16208.1"/>
    </source>
</evidence>
<name>A0A1D8K5H7_9GAMM</name>
<dbReference type="Proteomes" id="UP000095342">
    <property type="component" value="Chromosome"/>
</dbReference>
<dbReference type="AlphaFoldDB" id="A0A1D8K5H7"/>
<accession>A0A1D8K5H7</accession>
<dbReference type="PROSITE" id="PS50883">
    <property type="entry name" value="EAL"/>
    <property type="match status" value="1"/>
</dbReference>
<evidence type="ECO:0000259" key="1">
    <source>
        <dbReference type="PROSITE" id="PS50883"/>
    </source>
</evidence>
<dbReference type="InterPro" id="IPR050706">
    <property type="entry name" value="Cyclic-di-GMP_PDE-like"/>
</dbReference>
<evidence type="ECO:0000313" key="3">
    <source>
        <dbReference type="Proteomes" id="UP000095342"/>
    </source>
</evidence>
<protein>
    <recommendedName>
        <fullName evidence="1">EAL domain-containing protein</fullName>
    </recommendedName>
</protein>